<evidence type="ECO:0000313" key="9">
    <source>
        <dbReference type="Proteomes" id="UP000054735"/>
    </source>
</evidence>
<dbReference type="Proteomes" id="UP000255066">
    <property type="component" value="Unassembled WGS sequence"/>
</dbReference>
<accession>A0A378IAS1</accession>
<comment type="subcellular location">
    <subcellularLocation>
        <location evidence="1">Cytoplasm</location>
        <location evidence="1">Nucleoid</location>
    </subcellularLocation>
</comment>
<dbReference type="GO" id="GO:0000018">
    <property type="term" value="P:regulation of DNA recombination"/>
    <property type="evidence" value="ECO:0007669"/>
    <property type="project" value="TreeGrafter"/>
</dbReference>
<evidence type="ECO:0000313" key="8">
    <source>
        <dbReference type="EMBL" id="STX31870.1"/>
    </source>
</evidence>
<evidence type="ECO:0000256" key="1">
    <source>
        <dbReference type="ARBA" id="ARBA00004453"/>
    </source>
</evidence>
<comment type="similarity">
    <text evidence="2">Belongs to the RdgC family.</text>
</comment>
<protein>
    <recommendedName>
        <fullName evidence="3">Recombination-associated protein RdgC</fullName>
    </recommendedName>
</protein>
<dbReference type="PANTHER" id="PTHR38103">
    <property type="entry name" value="RECOMBINATION-ASSOCIATED PROTEIN RDGC"/>
    <property type="match status" value="1"/>
</dbReference>
<feature type="compositionally biased region" description="Acidic residues" evidence="6">
    <location>
        <begin position="301"/>
        <end position="318"/>
    </location>
</feature>
<organism evidence="8 10">
    <name type="scientific">Legionella birminghamensis</name>
    <dbReference type="NCBI Taxonomy" id="28083"/>
    <lineage>
        <taxon>Bacteria</taxon>
        <taxon>Pseudomonadati</taxon>
        <taxon>Pseudomonadota</taxon>
        <taxon>Gammaproteobacteria</taxon>
        <taxon>Legionellales</taxon>
        <taxon>Legionellaceae</taxon>
        <taxon>Legionella</taxon>
    </lineage>
</organism>
<dbReference type="PANTHER" id="PTHR38103:SF1">
    <property type="entry name" value="RECOMBINATION-ASSOCIATED PROTEIN RDGC"/>
    <property type="match status" value="1"/>
</dbReference>
<gene>
    <name evidence="8" type="primary">rdgC</name>
    <name evidence="7" type="ORF">Lbir_0553</name>
    <name evidence="8" type="ORF">NCTC12437_01644</name>
</gene>
<dbReference type="STRING" id="28083.Lbir_0553"/>
<name>A0A378IAS1_9GAMM</name>
<evidence type="ECO:0000313" key="10">
    <source>
        <dbReference type="Proteomes" id="UP000255066"/>
    </source>
</evidence>
<keyword evidence="9" id="KW-1185">Reference proteome</keyword>
<evidence type="ECO:0000256" key="4">
    <source>
        <dbReference type="ARBA" id="ARBA00022490"/>
    </source>
</evidence>
<keyword evidence="5" id="KW-0233">DNA recombination</keyword>
<keyword evidence="4" id="KW-0963">Cytoplasm</keyword>
<dbReference type="OrthoDB" id="5290530at2"/>
<dbReference type="NCBIfam" id="NF001464">
    <property type="entry name" value="PRK00321.1-5"/>
    <property type="match status" value="1"/>
</dbReference>
<evidence type="ECO:0000313" key="7">
    <source>
        <dbReference type="EMBL" id="KTC75179.1"/>
    </source>
</evidence>
<dbReference type="RefSeq" id="WP_058522666.1">
    <property type="nucleotide sequence ID" value="NZ_CAAAHV010000006.1"/>
</dbReference>
<dbReference type="AlphaFoldDB" id="A0A378IAS1"/>
<dbReference type="GO" id="GO:0043590">
    <property type="term" value="C:bacterial nucleoid"/>
    <property type="evidence" value="ECO:0007669"/>
    <property type="project" value="TreeGrafter"/>
</dbReference>
<dbReference type="EMBL" id="LNXT01000006">
    <property type="protein sequence ID" value="KTC75179.1"/>
    <property type="molecule type" value="Genomic_DNA"/>
</dbReference>
<evidence type="ECO:0000256" key="3">
    <source>
        <dbReference type="ARBA" id="ARBA00022296"/>
    </source>
</evidence>
<evidence type="ECO:0000256" key="5">
    <source>
        <dbReference type="ARBA" id="ARBA00023172"/>
    </source>
</evidence>
<dbReference type="Pfam" id="PF04381">
    <property type="entry name" value="RdgC"/>
    <property type="match status" value="1"/>
</dbReference>
<dbReference type="GO" id="GO:0003690">
    <property type="term" value="F:double-stranded DNA binding"/>
    <property type="evidence" value="ECO:0007669"/>
    <property type="project" value="TreeGrafter"/>
</dbReference>
<dbReference type="EMBL" id="UGNW01000001">
    <property type="protein sequence ID" value="STX31870.1"/>
    <property type="molecule type" value="Genomic_DNA"/>
</dbReference>
<feature type="region of interest" description="Disordered" evidence="6">
    <location>
        <begin position="295"/>
        <end position="318"/>
    </location>
</feature>
<evidence type="ECO:0000256" key="2">
    <source>
        <dbReference type="ARBA" id="ARBA00008657"/>
    </source>
</evidence>
<proteinExistence type="inferred from homology"/>
<reference evidence="7 9" key="1">
    <citation type="submission" date="2015-11" db="EMBL/GenBank/DDBJ databases">
        <title>Genomic analysis of 38 Legionella species identifies large and diverse effector repertoires.</title>
        <authorList>
            <person name="Burstein D."/>
            <person name="Amaro F."/>
            <person name="Zusman T."/>
            <person name="Lifshitz Z."/>
            <person name="Cohen O."/>
            <person name="Gilbert J.A."/>
            <person name="Pupko T."/>
            <person name="Shuman H.A."/>
            <person name="Segal G."/>
        </authorList>
    </citation>
    <scope>NUCLEOTIDE SEQUENCE [LARGE SCALE GENOMIC DNA]</scope>
    <source>
        <strain evidence="7 9">CDC#1407-AL-14</strain>
    </source>
</reference>
<sequence>MWFNNALVYQYELKEEVDFASLLAEDSLKPCPPHARFVYGWLPVSIDELVHEVAGSTSICLGKEERILPRGVINRMLAERIQALEAQQGRVVKRSEKAQIAEDLEFELLPKSFCVQKRLPAFFDTMSKRLIINTSSDNQAAQLLSLLRKSIPGIQFEPLFHPENLAVRFAEWINDPATLPASFQLASDCLLFAPDDEKKKVNCKGYELPAEEIITLLSQGLAPAEISLIWNERIQFTLTQDLCFKRLKSLDYLVDEFNEIKDLEEEYQQRDAALTLLCGELRNLIDDLMKGLGSNMSNASQEEETPLSEEIAETETPW</sequence>
<evidence type="ECO:0000256" key="6">
    <source>
        <dbReference type="SAM" id="MobiDB-lite"/>
    </source>
</evidence>
<dbReference type="Proteomes" id="UP000054735">
    <property type="component" value="Unassembled WGS sequence"/>
</dbReference>
<reference evidence="8 10" key="2">
    <citation type="submission" date="2018-06" db="EMBL/GenBank/DDBJ databases">
        <authorList>
            <consortium name="Pathogen Informatics"/>
            <person name="Doyle S."/>
        </authorList>
    </citation>
    <scope>NUCLEOTIDE SEQUENCE [LARGE SCALE GENOMIC DNA]</scope>
    <source>
        <strain evidence="8 10">NCTC12437</strain>
    </source>
</reference>
<dbReference type="GO" id="GO:0006310">
    <property type="term" value="P:DNA recombination"/>
    <property type="evidence" value="ECO:0007669"/>
    <property type="project" value="UniProtKB-KW"/>
</dbReference>
<dbReference type="InterPro" id="IPR007476">
    <property type="entry name" value="RdgC"/>
</dbReference>